<evidence type="ECO:0000313" key="15">
    <source>
        <dbReference type="WBParaSite" id="MBELARI_LOCUS8228"/>
    </source>
</evidence>
<feature type="transmembrane region" description="Helical" evidence="13">
    <location>
        <begin position="79"/>
        <end position="100"/>
    </location>
</feature>
<evidence type="ECO:0000256" key="2">
    <source>
        <dbReference type="ARBA" id="ARBA00004651"/>
    </source>
</evidence>
<reference evidence="15" key="1">
    <citation type="submission" date="2024-02" db="UniProtKB">
        <authorList>
            <consortium name="WormBaseParasite"/>
        </authorList>
    </citation>
    <scope>IDENTIFICATION</scope>
</reference>
<feature type="region of interest" description="Disordered" evidence="12">
    <location>
        <begin position="451"/>
        <end position="474"/>
    </location>
</feature>
<evidence type="ECO:0000256" key="6">
    <source>
        <dbReference type="ARBA" id="ARBA00022692"/>
    </source>
</evidence>
<evidence type="ECO:0000256" key="7">
    <source>
        <dbReference type="ARBA" id="ARBA00022989"/>
    </source>
</evidence>
<protein>
    <recommendedName>
        <fullName evidence="3">Molybdate-anion transporter</fullName>
    </recommendedName>
    <alternativeName>
        <fullName evidence="10">Major facilitator superfamily domain-containing protein 5</fullName>
    </alternativeName>
    <alternativeName>
        <fullName evidence="11">Molybdate transporter 2 homolog</fullName>
    </alternativeName>
</protein>
<dbReference type="GO" id="GO:0015098">
    <property type="term" value="F:molybdate ion transmembrane transporter activity"/>
    <property type="evidence" value="ECO:0007669"/>
    <property type="project" value="InterPro"/>
</dbReference>
<proteinExistence type="predicted"/>
<evidence type="ECO:0000256" key="10">
    <source>
        <dbReference type="ARBA" id="ARBA00030646"/>
    </source>
</evidence>
<dbReference type="InterPro" id="IPR008509">
    <property type="entry name" value="MOT2/MFSD5"/>
</dbReference>
<evidence type="ECO:0000313" key="14">
    <source>
        <dbReference type="Proteomes" id="UP000887575"/>
    </source>
</evidence>
<evidence type="ECO:0000256" key="4">
    <source>
        <dbReference type="ARBA" id="ARBA00022448"/>
    </source>
</evidence>
<evidence type="ECO:0000256" key="12">
    <source>
        <dbReference type="SAM" id="MobiDB-lite"/>
    </source>
</evidence>
<dbReference type="Proteomes" id="UP000887575">
    <property type="component" value="Unassembled WGS sequence"/>
</dbReference>
<feature type="transmembrane region" description="Helical" evidence="13">
    <location>
        <begin position="357"/>
        <end position="381"/>
    </location>
</feature>
<keyword evidence="14" id="KW-1185">Reference proteome</keyword>
<feature type="transmembrane region" description="Helical" evidence="13">
    <location>
        <begin position="55"/>
        <end position="73"/>
    </location>
</feature>
<keyword evidence="9 13" id="KW-0472">Membrane</keyword>
<keyword evidence="4" id="KW-0813">Transport</keyword>
<organism evidence="14 15">
    <name type="scientific">Mesorhabditis belari</name>
    <dbReference type="NCBI Taxonomy" id="2138241"/>
    <lineage>
        <taxon>Eukaryota</taxon>
        <taxon>Metazoa</taxon>
        <taxon>Ecdysozoa</taxon>
        <taxon>Nematoda</taxon>
        <taxon>Chromadorea</taxon>
        <taxon>Rhabditida</taxon>
        <taxon>Rhabditina</taxon>
        <taxon>Rhabditomorpha</taxon>
        <taxon>Rhabditoidea</taxon>
        <taxon>Rhabditidae</taxon>
        <taxon>Mesorhabditinae</taxon>
        <taxon>Mesorhabditis</taxon>
    </lineage>
</organism>
<evidence type="ECO:0000256" key="3">
    <source>
        <dbReference type="ARBA" id="ARBA00021242"/>
    </source>
</evidence>
<evidence type="ECO:0000256" key="5">
    <source>
        <dbReference type="ARBA" id="ARBA00022475"/>
    </source>
</evidence>
<name>A0AAF3JBF4_9BILA</name>
<feature type="transmembrane region" description="Helical" evidence="13">
    <location>
        <begin position="420"/>
        <end position="442"/>
    </location>
</feature>
<evidence type="ECO:0000256" key="11">
    <source>
        <dbReference type="ARBA" id="ARBA00032555"/>
    </source>
</evidence>
<dbReference type="InterPro" id="IPR036259">
    <property type="entry name" value="MFS_trans_sf"/>
</dbReference>
<feature type="compositionally biased region" description="Polar residues" evidence="12">
    <location>
        <begin position="463"/>
        <end position="474"/>
    </location>
</feature>
<feature type="transmembrane region" description="Helical" evidence="13">
    <location>
        <begin position="326"/>
        <end position="345"/>
    </location>
</feature>
<comment type="function">
    <text evidence="1">Mediates high-affinity intracellular uptake of the rare oligo-element molybdenum.</text>
</comment>
<evidence type="ECO:0000256" key="1">
    <source>
        <dbReference type="ARBA" id="ARBA00003019"/>
    </source>
</evidence>
<dbReference type="Pfam" id="PF05631">
    <property type="entry name" value="MFS_5"/>
    <property type="match status" value="1"/>
</dbReference>
<feature type="transmembrane region" description="Helical" evidence="13">
    <location>
        <begin position="203"/>
        <end position="223"/>
    </location>
</feature>
<evidence type="ECO:0000256" key="9">
    <source>
        <dbReference type="ARBA" id="ARBA00023136"/>
    </source>
</evidence>
<feature type="transmembrane region" description="Helical" evidence="13">
    <location>
        <begin position="293"/>
        <end position="314"/>
    </location>
</feature>
<dbReference type="SUPFAM" id="SSF103473">
    <property type="entry name" value="MFS general substrate transporter"/>
    <property type="match status" value="1"/>
</dbReference>
<accession>A0AAF3JBF4</accession>
<evidence type="ECO:0000256" key="8">
    <source>
        <dbReference type="ARBA" id="ARBA00023065"/>
    </source>
</evidence>
<keyword evidence="7 13" id="KW-1133">Transmembrane helix</keyword>
<sequence>MDFSLNTISYSLAIFLFVLSAVYLYLKERKERFKRDSAQNNLDFRGLQKLFIPPYLIVLLAESLQAPFLYVLYHSYRFIPSQIAALHVTGLISCLLISSITNRLIHKYSTRLLCLTCLSTAAIACVFKFSDSFLLLFISRVLDGVSAGLVTTPFQEWYTERHVGRMDFPPEWIENTFTKVATGAAFGAVIAGWLSQTVEQSTGVIAMPFALSALFMIIAGFIVGGRWDGGMKPSSTDPPATLSFSKELAILFRQPVALVLSVITIFTESALQIFVFVWSPILLKSKAIEGTNLGFGAAYACLMAFSLIGALLFHSPISKRIPTSRMLAIALFCSVFTLYFSFANLPETSLSWKHANFTKLLLAFCLFEATVGVLSPALGSLKAELTPTMSRGSIIGVPVTVISSLCILFLHPLGDAQQSLIGTALGLLIMAAFLGILLDLVLASRGREAPRPLSVSAPRPISSLPSVHHSPSQG</sequence>
<feature type="transmembrane region" description="Helical" evidence="13">
    <location>
        <begin position="6"/>
        <end position="26"/>
    </location>
</feature>
<evidence type="ECO:0000256" key="13">
    <source>
        <dbReference type="SAM" id="Phobius"/>
    </source>
</evidence>
<dbReference type="Gene3D" id="1.20.1250.20">
    <property type="entry name" value="MFS general substrate transporter like domains"/>
    <property type="match status" value="2"/>
</dbReference>
<dbReference type="GO" id="GO:0005886">
    <property type="term" value="C:plasma membrane"/>
    <property type="evidence" value="ECO:0007669"/>
    <property type="project" value="UniProtKB-SubCell"/>
</dbReference>
<comment type="subcellular location">
    <subcellularLocation>
        <location evidence="2">Cell membrane</location>
        <topology evidence="2">Multi-pass membrane protein</topology>
    </subcellularLocation>
</comment>
<dbReference type="PANTHER" id="PTHR23516:SF1">
    <property type="entry name" value="MOLYBDATE-ANION TRANSPORTER"/>
    <property type="match status" value="1"/>
</dbReference>
<dbReference type="PANTHER" id="PTHR23516">
    <property type="entry name" value="SAM (S-ADENOSYL METHIONINE) TRANSPORTER"/>
    <property type="match status" value="1"/>
</dbReference>
<dbReference type="WBParaSite" id="MBELARI_LOCUS8228">
    <property type="protein sequence ID" value="MBELARI_LOCUS8228"/>
    <property type="gene ID" value="MBELARI_LOCUS8228"/>
</dbReference>
<keyword evidence="5" id="KW-1003">Cell membrane</keyword>
<dbReference type="AlphaFoldDB" id="A0AAF3JBF4"/>
<feature type="transmembrane region" description="Helical" evidence="13">
    <location>
        <begin position="112"/>
        <end position="138"/>
    </location>
</feature>
<keyword evidence="6 13" id="KW-0812">Transmembrane</keyword>
<feature type="transmembrane region" description="Helical" evidence="13">
    <location>
        <begin position="393"/>
        <end position="414"/>
    </location>
</feature>
<feature type="transmembrane region" description="Helical" evidence="13">
    <location>
        <begin position="256"/>
        <end position="281"/>
    </location>
</feature>
<dbReference type="GO" id="GO:0006811">
    <property type="term" value="P:monoatomic ion transport"/>
    <property type="evidence" value="ECO:0007669"/>
    <property type="project" value="UniProtKB-KW"/>
</dbReference>
<keyword evidence="8" id="KW-0406">Ion transport</keyword>